<evidence type="ECO:0000256" key="1">
    <source>
        <dbReference type="SAM" id="Phobius"/>
    </source>
</evidence>
<dbReference type="EMBL" id="JADEWZ010000031">
    <property type="protein sequence ID" value="MBE9117801.1"/>
    <property type="molecule type" value="Genomic_DNA"/>
</dbReference>
<dbReference type="Proteomes" id="UP000654482">
    <property type="component" value="Unassembled WGS sequence"/>
</dbReference>
<dbReference type="AlphaFoldDB" id="A0A8J7DYG5"/>
<feature type="transmembrane region" description="Helical" evidence="1">
    <location>
        <begin position="346"/>
        <end position="366"/>
    </location>
</feature>
<feature type="transmembrane region" description="Helical" evidence="1">
    <location>
        <begin position="85"/>
        <end position="104"/>
    </location>
</feature>
<evidence type="ECO:0000313" key="3">
    <source>
        <dbReference type="Proteomes" id="UP000654482"/>
    </source>
</evidence>
<organism evidence="2 3">
    <name type="scientific">Lusitaniella coriacea LEGE 07157</name>
    <dbReference type="NCBI Taxonomy" id="945747"/>
    <lineage>
        <taxon>Bacteria</taxon>
        <taxon>Bacillati</taxon>
        <taxon>Cyanobacteriota</taxon>
        <taxon>Cyanophyceae</taxon>
        <taxon>Spirulinales</taxon>
        <taxon>Lusitaniellaceae</taxon>
        <taxon>Lusitaniella</taxon>
    </lineage>
</organism>
<dbReference type="RefSeq" id="WP_194030890.1">
    <property type="nucleotide sequence ID" value="NZ_JADEWZ010000031.1"/>
</dbReference>
<evidence type="ECO:0000313" key="2">
    <source>
        <dbReference type="EMBL" id="MBE9117801.1"/>
    </source>
</evidence>
<proteinExistence type="predicted"/>
<feature type="transmembrane region" description="Helical" evidence="1">
    <location>
        <begin position="268"/>
        <end position="288"/>
    </location>
</feature>
<keyword evidence="1" id="KW-0812">Transmembrane</keyword>
<keyword evidence="1" id="KW-0472">Membrane</keyword>
<keyword evidence="3" id="KW-1185">Reference proteome</keyword>
<protein>
    <submittedName>
        <fullName evidence="2">Uncharacterized protein</fullName>
    </submittedName>
</protein>
<feature type="transmembrane region" description="Helical" evidence="1">
    <location>
        <begin position="295"/>
        <end position="314"/>
    </location>
</feature>
<gene>
    <name evidence="2" type="ORF">IQ249_18030</name>
</gene>
<feature type="transmembrane region" description="Helical" evidence="1">
    <location>
        <begin position="7"/>
        <end position="31"/>
    </location>
</feature>
<accession>A0A8J7DYG5</accession>
<keyword evidence="1" id="KW-1133">Transmembrane helix</keyword>
<feature type="transmembrane region" description="Helical" evidence="1">
    <location>
        <begin position="320"/>
        <end position="339"/>
    </location>
</feature>
<feature type="transmembrane region" description="Helical" evidence="1">
    <location>
        <begin position="174"/>
        <end position="201"/>
    </location>
</feature>
<sequence>MTKFVKYYFIFGAFLLSFPFLLSQNLPFAYWDWLMVPYYQLQGDAVTPSKVPQNLFFSLFLDEVQFRPLAAFLTNLQYIILKGEFWAWYLIRWAIFGLTIYLIYKIIIEITKSEKAALLSAVFFMLHPMPLVKDVLSQDAYVVLFASLTIFYLVSSTGENKFNIDNFNKVQYSIFLFLFALTSFSKEIALAFTLPLTALILFNNRKNFSFISIAKTSPFLTILGFSIFRILGVNHPTSRLNESNTLDFNAIRWGINRIFDILFPNSPFFILSAIILAILVFGLILCIIRGKYLAFFFLYGITLCLSVAIIVLTYPCPKYLPTPVLCLSLLIGFASAELFKQFYKSSIILIVLFCLIYPAFTLPNIYSQWFAMQQSLYEMSDIIQFMYQKNTEGYALALTGLTKGEDIPWEKGATFSEFFKNASNHLYKHKNTEFFVFSQDGIPPRPFVLLTGFLPDEIGKGKLAEFGIDSLAGFTSAYEFERNHFGFFAKVTESLKKFEQFIGNTHPPTIDCASPMPSTFGNDIVNPDFSEGNRLTSGSHLLYLVDPAKFDLPASSELEITLLIPNRKFGAFGR</sequence>
<name>A0A8J7DYG5_9CYAN</name>
<comment type="caution">
    <text evidence="2">The sequence shown here is derived from an EMBL/GenBank/DDBJ whole genome shotgun (WGS) entry which is preliminary data.</text>
</comment>
<reference evidence="2" key="1">
    <citation type="submission" date="2020-10" db="EMBL/GenBank/DDBJ databases">
        <authorList>
            <person name="Castelo-Branco R."/>
            <person name="Eusebio N."/>
            <person name="Adriana R."/>
            <person name="Vieira A."/>
            <person name="Brugerolle De Fraissinette N."/>
            <person name="Rezende De Castro R."/>
            <person name="Schneider M.P."/>
            <person name="Vasconcelos V."/>
            <person name="Leao P.N."/>
        </authorList>
    </citation>
    <scope>NUCLEOTIDE SEQUENCE</scope>
    <source>
        <strain evidence="2">LEGE 07157</strain>
    </source>
</reference>
<feature type="transmembrane region" description="Helical" evidence="1">
    <location>
        <begin position="208"/>
        <end position="231"/>
    </location>
</feature>
<feature type="transmembrane region" description="Helical" evidence="1">
    <location>
        <begin position="135"/>
        <end position="154"/>
    </location>
</feature>